<dbReference type="InterPro" id="IPR055152">
    <property type="entry name" value="Transketolase-like_C_2"/>
</dbReference>
<dbReference type="Pfam" id="PF22613">
    <property type="entry name" value="Transketolase_C_1"/>
    <property type="match status" value="1"/>
</dbReference>
<comment type="cofactor">
    <cofactor evidence="14">
        <name>Mg(2+)</name>
        <dbReference type="ChEBI" id="CHEBI:18420"/>
    </cofactor>
    <text evidence="14">Binds 1 Mg(2+) ion per subunit. Can also utilize other divalent metal cations, such as Ca(2+), Mn(2+) and Co(2+).</text>
</comment>
<feature type="domain" description="Transketolase-like pyrimidine-binding" evidence="16">
    <location>
        <begin position="351"/>
        <end position="522"/>
    </location>
</feature>
<dbReference type="PROSITE" id="PS00801">
    <property type="entry name" value="TRANSKETOLASE_1"/>
    <property type="match status" value="1"/>
</dbReference>
<feature type="binding site" evidence="13">
    <location>
        <position position="434"/>
    </location>
    <ligand>
        <name>thiamine diphosphate</name>
        <dbReference type="ChEBI" id="CHEBI:58937"/>
    </ligand>
</feature>
<dbReference type="SUPFAM" id="SSF52518">
    <property type="entry name" value="Thiamin diphosphate-binding fold (THDP-binding)"/>
    <property type="match status" value="2"/>
</dbReference>
<feature type="binding site" evidence="14">
    <location>
        <position position="156"/>
    </location>
    <ligand>
        <name>Mg(2+)</name>
        <dbReference type="ChEBI" id="CHEBI:18420"/>
    </ligand>
</feature>
<dbReference type="CDD" id="cd07033">
    <property type="entry name" value="TPP_PYR_DXS_TK_like"/>
    <property type="match status" value="1"/>
</dbReference>
<dbReference type="NCBIfam" id="TIGR00232">
    <property type="entry name" value="tktlase_bact"/>
    <property type="match status" value="1"/>
</dbReference>
<dbReference type="RefSeq" id="WP_151966159.1">
    <property type="nucleotide sequence ID" value="NZ_AP019860.1"/>
</dbReference>
<dbReference type="SUPFAM" id="SSF52922">
    <property type="entry name" value="TK C-terminal domain-like"/>
    <property type="match status" value="1"/>
</dbReference>
<evidence type="ECO:0000256" key="2">
    <source>
        <dbReference type="ARBA" id="ARBA00001941"/>
    </source>
</evidence>
<feature type="binding site" evidence="12">
    <location>
        <position position="27"/>
    </location>
    <ligand>
        <name>substrate</name>
    </ligand>
</feature>
<feature type="binding site" evidence="12">
    <location>
        <position position="381"/>
    </location>
    <ligand>
        <name>substrate</name>
    </ligand>
</feature>
<keyword evidence="9 13" id="KW-0786">Thiamine pyrophosphate</keyword>
<dbReference type="Pfam" id="PF00456">
    <property type="entry name" value="Transketolase_N"/>
    <property type="match status" value="1"/>
</dbReference>
<comment type="cofactor">
    <cofactor evidence="2">
        <name>Co(2+)</name>
        <dbReference type="ChEBI" id="CHEBI:48828"/>
    </cofactor>
</comment>
<name>A0A5S9IJS1_UABAM</name>
<feature type="binding site" evidence="12">
    <location>
        <position position="458"/>
    </location>
    <ligand>
        <name>substrate</name>
    </ligand>
</feature>
<feature type="binding site" evidence="13">
    <location>
        <position position="260"/>
    </location>
    <ligand>
        <name>thiamine diphosphate</name>
        <dbReference type="ChEBI" id="CHEBI:58937"/>
    </ligand>
</feature>
<feature type="binding site" evidence="12">
    <location>
        <position position="466"/>
    </location>
    <ligand>
        <name>substrate</name>
    </ligand>
</feature>
<keyword evidence="18" id="KW-1185">Reference proteome</keyword>
<dbReference type="OrthoDB" id="8732661at2"/>
<dbReference type="InterPro" id="IPR005478">
    <property type="entry name" value="Transketolase_bac-like"/>
</dbReference>
<dbReference type="InterPro" id="IPR033247">
    <property type="entry name" value="Transketolase_fam"/>
</dbReference>
<evidence type="ECO:0000256" key="10">
    <source>
        <dbReference type="NCBIfam" id="TIGR00232"/>
    </source>
</evidence>
<keyword evidence="8 14" id="KW-0460">Magnesium</keyword>
<evidence type="ECO:0000256" key="4">
    <source>
        <dbReference type="ARBA" id="ARBA00011738"/>
    </source>
</evidence>
<evidence type="ECO:0000313" key="17">
    <source>
        <dbReference type="EMBL" id="BBM81895.1"/>
    </source>
</evidence>
<evidence type="ECO:0000313" key="18">
    <source>
        <dbReference type="Proteomes" id="UP000326354"/>
    </source>
</evidence>
<dbReference type="InterPro" id="IPR005475">
    <property type="entry name" value="Transketolase-like_Pyr-bd"/>
</dbReference>
<dbReference type="SMART" id="SM00861">
    <property type="entry name" value="Transket_pyr"/>
    <property type="match status" value="1"/>
</dbReference>
<dbReference type="PANTHER" id="PTHR43522">
    <property type="entry name" value="TRANSKETOLASE"/>
    <property type="match status" value="1"/>
</dbReference>
<feature type="binding site" evidence="13">
    <location>
        <position position="67"/>
    </location>
    <ligand>
        <name>thiamine diphosphate</name>
        <dbReference type="ChEBI" id="CHEBI:58937"/>
    </ligand>
</feature>
<keyword evidence="7 14" id="KW-0479">Metal-binding</keyword>
<evidence type="ECO:0000256" key="8">
    <source>
        <dbReference type="ARBA" id="ARBA00022842"/>
    </source>
</evidence>
<feature type="site" description="Important for catalytic activity" evidence="15">
    <location>
        <position position="260"/>
    </location>
</feature>
<keyword evidence="6" id="KW-0808">Transferase</keyword>
<dbReference type="EC" id="2.2.1.1" evidence="5 10"/>
<dbReference type="InterPro" id="IPR009014">
    <property type="entry name" value="Transketo_C/PFOR_II"/>
</dbReference>
<dbReference type="FunFam" id="3.40.50.970:FF:000003">
    <property type="entry name" value="Transketolase"/>
    <property type="match status" value="1"/>
</dbReference>
<comment type="subunit">
    <text evidence="4">Homodimer.</text>
</comment>
<dbReference type="PANTHER" id="PTHR43522:SF10">
    <property type="entry name" value="TRANSKETOLASE"/>
    <property type="match status" value="1"/>
</dbReference>
<gene>
    <name evidence="17" type="ORF">UABAM_00237</name>
</gene>
<feature type="binding site" evidence="12">
    <location>
        <position position="354"/>
    </location>
    <ligand>
        <name>substrate</name>
    </ligand>
</feature>
<accession>A0A5S9IJS1</accession>
<dbReference type="Gene3D" id="3.40.50.970">
    <property type="match status" value="2"/>
</dbReference>
<evidence type="ECO:0000256" key="14">
    <source>
        <dbReference type="PIRSR" id="PIRSR605478-4"/>
    </source>
</evidence>
<comment type="similarity">
    <text evidence="3">Belongs to the transketolase family.</text>
</comment>
<feature type="site" description="Important for catalytic activity" evidence="15">
    <location>
        <position position="27"/>
    </location>
</feature>
<dbReference type="CDD" id="cd02012">
    <property type="entry name" value="TPP_TK"/>
    <property type="match status" value="1"/>
</dbReference>
<comment type="cofactor">
    <cofactor evidence="1">
        <name>Ca(2+)</name>
        <dbReference type="ChEBI" id="CHEBI:29108"/>
    </cofactor>
</comment>
<dbReference type="GO" id="GO:0046872">
    <property type="term" value="F:metal ion binding"/>
    <property type="evidence" value="ECO:0007669"/>
    <property type="project" value="UniProtKB-KW"/>
</dbReference>
<dbReference type="Pfam" id="PF02779">
    <property type="entry name" value="Transket_pyr"/>
    <property type="match status" value="1"/>
</dbReference>
<evidence type="ECO:0000256" key="12">
    <source>
        <dbReference type="PIRSR" id="PIRSR605478-2"/>
    </source>
</evidence>
<proteinExistence type="inferred from homology"/>
<dbReference type="KEGG" id="uam:UABAM_00237"/>
<dbReference type="EMBL" id="AP019860">
    <property type="protein sequence ID" value="BBM81895.1"/>
    <property type="molecule type" value="Genomic_DNA"/>
</dbReference>
<evidence type="ECO:0000256" key="9">
    <source>
        <dbReference type="ARBA" id="ARBA00023052"/>
    </source>
</evidence>
<dbReference type="GO" id="GO:0009052">
    <property type="term" value="P:pentose-phosphate shunt, non-oxidative branch"/>
    <property type="evidence" value="ECO:0007669"/>
    <property type="project" value="UniProtKB-ARBA"/>
</dbReference>
<evidence type="ECO:0000256" key="15">
    <source>
        <dbReference type="PIRSR" id="PIRSR605478-5"/>
    </source>
</evidence>
<feature type="active site" description="Proton donor" evidence="11">
    <location>
        <position position="408"/>
    </location>
</feature>
<dbReference type="InterPro" id="IPR005474">
    <property type="entry name" value="Transketolase_N"/>
</dbReference>
<evidence type="ECO:0000256" key="7">
    <source>
        <dbReference type="ARBA" id="ARBA00022723"/>
    </source>
</evidence>
<comment type="cofactor">
    <cofactor evidence="13">
        <name>thiamine diphosphate</name>
        <dbReference type="ChEBI" id="CHEBI:58937"/>
    </cofactor>
    <text evidence="13">Binds 1 thiamine pyrophosphate per subunit. During the reaction, the substrate forms a covalent intermediate with the cofactor.</text>
</comment>
<feature type="binding site" evidence="12">
    <location>
        <position position="470"/>
    </location>
    <ligand>
        <name>substrate</name>
    </ligand>
</feature>
<evidence type="ECO:0000256" key="1">
    <source>
        <dbReference type="ARBA" id="ARBA00001913"/>
    </source>
</evidence>
<feature type="binding site" evidence="14">
    <location>
        <position position="188"/>
    </location>
    <ligand>
        <name>Mg(2+)</name>
        <dbReference type="ChEBI" id="CHEBI:18420"/>
    </ligand>
</feature>
<evidence type="ECO:0000256" key="13">
    <source>
        <dbReference type="PIRSR" id="PIRSR605478-3"/>
    </source>
</evidence>
<evidence type="ECO:0000256" key="11">
    <source>
        <dbReference type="PIRSR" id="PIRSR605478-1"/>
    </source>
</evidence>
<feature type="binding site" evidence="13">
    <location>
        <begin position="115"/>
        <end position="117"/>
    </location>
    <ligand>
        <name>thiamine diphosphate</name>
        <dbReference type="ChEBI" id="CHEBI:58937"/>
    </ligand>
</feature>
<reference evidence="17 18" key="1">
    <citation type="submission" date="2019-08" db="EMBL/GenBank/DDBJ databases">
        <title>Complete genome sequence of Candidatus Uab amorphum.</title>
        <authorList>
            <person name="Shiratori T."/>
            <person name="Suzuki S."/>
            <person name="Kakizawa Y."/>
            <person name="Ishida K."/>
        </authorList>
    </citation>
    <scope>NUCLEOTIDE SEQUENCE [LARGE SCALE GENOMIC DNA]</scope>
    <source>
        <strain evidence="17 18">SRT547</strain>
    </source>
</reference>
<evidence type="ECO:0000259" key="16">
    <source>
        <dbReference type="SMART" id="SM00861"/>
    </source>
</evidence>
<evidence type="ECO:0000256" key="3">
    <source>
        <dbReference type="ARBA" id="ARBA00007131"/>
    </source>
</evidence>
<dbReference type="AlphaFoldDB" id="A0A5S9IJS1"/>
<protein>
    <recommendedName>
        <fullName evidence="5 10">Transketolase</fullName>
        <ecNumber evidence="5 10">2.2.1.1</ecNumber>
    </recommendedName>
</protein>
<sequence length="660" mass="72279">MNTLETQCITTLRMLSVDAVEKANSGHPGLPLGCAAIAHTIWSRFLQHDPKNPQWINRDRFILSAGHGSALLYALLHVYGYDLSLEDLQNFRQWHSKTPGHPEYGETPGVEATTGPLGQGFAMGVGMAMAERYLSAQYNKEDSKIIDHYVYALVSDGDLMEGVTAEAASLAGHLQLNKLIYLYDDNNISIDGNTNITFTENVEQRFLAYNWHVTRVADGNDCDAIAAAISEAKQQDKPSLIIVKTHIGYGSPKQDTAKVHGSPLGSEAIQATRDKFSWPQSDFHVPQEVKEEMQKVLTKCAEQHNTWQEKWKQYSEKYPECSAKLDAAMHRQYPENWSDGIADIFGEEQSMATRAASGKVINFIAERLPQFLGGSADLAGSNKTDIKSSVDFSVQQQAGRNIRFGIREHAMGSIVNGMSLHQGVVAFSATFLAFADYMRPAIRLAALMKTPSIFVFTHDSIALGEDGPTHQPVEQLMSLRLIPDLLVMRPADALETAIMWREAVTSTLPSALCLTRQGVTPLAEYASAITANAAKGAYTLCEDDNAQVILIATGSEVGLALDAKKKLGEESIPCRIVSMPCWELFAQQSPEYRESVLPNDVPKISIEAGSTLGWQSIVGNSGATIGIDTFGASAPWEVLYDKFGFNVQNVLSTVKQVLGK</sequence>
<feature type="binding site" evidence="12">
    <location>
        <position position="260"/>
    </location>
    <ligand>
        <name>substrate</name>
    </ligand>
</feature>
<dbReference type="InterPro" id="IPR049557">
    <property type="entry name" value="Transketolase_CS"/>
</dbReference>
<dbReference type="InterPro" id="IPR029061">
    <property type="entry name" value="THDP-binding"/>
</dbReference>
<dbReference type="Gene3D" id="3.40.50.920">
    <property type="match status" value="1"/>
</dbReference>
<dbReference type="GO" id="GO:0004802">
    <property type="term" value="F:transketolase activity"/>
    <property type="evidence" value="ECO:0007669"/>
    <property type="project" value="UniProtKB-UniRule"/>
</dbReference>
<organism evidence="17 18">
    <name type="scientific">Uabimicrobium amorphum</name>
    <dbReference type="NCBI Taxonomy" id="2596890"/>
    <lineage>
        <taxon>Bacteria</taxon>
        <taxon>Pseudomonadati</taxon>
        <taxon>Planctomycetota</taxon>
        <taxon>Candidatus Uabimicrobiia</taxon>
        <taxon>Candidatus Uabimicrobiales</taxon>
        <taxon>Candidatus Uabimicrobiaceae</taxon>
        <taxon>Candidatus Uabimicrobium</taxon>
    </lineage>
</organism>
<evidence type="ECO:0000256" key="5">
    <source>
        <dbReference type="ARBA" id="ARBA00013152"/>
    </source>
</evidence>
<feature type="binding site" evidence="13">
    <location>
        <position position="157"/>
    </location>
    <ligand>
        <name>thiamine diphosphate</name>
        <dbReference type="ChEBI" id="CHEBI:58937"/>
    </ligand>
</feature>
<feature type="binding site" evidence="12">
    <location>
        <position position="516"/>
    </location>
    <ligand>
        <name>substrate</name>
    </ligand>
</feature>
<dbReference type="FunFam" id="3.40.50.920:FF:000003">
    <property type="entry name" value="Transketolase"/>
    <property type="match status" value="1"/>
</dbReference>
<feature type="binding site" evidence="14">
    <location>
        <position position="186"/>
    </location>
    <ligand>
        <name>Mg(2+)</name>
        <dbReference type="ChEBI" id="CHEBI:18420"/>
    </ligand>
</feature>
<dbReference type="FunFam" id="3.40.50.970:FF:000004">
    <property type="entry name" value="Transketolase"/>
    <property type="match status" value="1"/>
</dbReference>
<dbReference type="GO" id="GO:0005829">
    <property type="term" value="C:cytosol"/>
    <property type="evidence" value="ECO:0007669"/>
    <property type="project" value="TreeGrafter"/>
</dbReference>
<feature type="binding site" evidence="13">
    <location>
        <position position="186"/>
    </location>
    <ligand>
        <name>thiamine diphosphate</name>
        <dbReference type="ChEBI" id="CHEBI:58937"/>
    </ligand>
</feature>
<evidence type="ECO:0000256" key="6">
    <source>
        <dbReference type="ARBA" id="ARBA00022679"/>
    </source>
</evidence>
<dbReference type="Proteomes" id="UP000326354">
    <property type="component" value="Chromosome"/>
</dbReference>